<evidence type="ECO:0000256" key="5">
    <source>
        <dbReference type="ARBA" id="ARBA00022833"/>
    </source>
</evidence>
<name>A0AAN7QXW2_TRANT</name>
<evidence type="ECO:0000256" key="7">
    <source>
        <dbReference type="PROSITE-ProRule" id="PRU00024"/>
    </source>
</evidence>
<proteinExistence type="inferred from homology"/>
<dbReference type="PROSITE" id="PS50119">
    <property type="entry name" value="ZF_BBOX"/>
    <property type="match status" value="2"/>
</dbReference>
<dbReference type="GO" id="GO:0005634">
    <property type="term" value="C:nucleus"/>
    <property type="evidence" value="ECO:0007669"/>
    <property type="project" value="UniProtKB-SubCell"/>
</dbReference>
<organism evidence="11 12">
    <name type="scientific">Trapa natans</name>
    <name type="common">Water chestnut</name>
    <dbReference type="NCBI Taxonomy" id="22666"/>
    <lineage>
        <taxon>Eukaryota</taxon>
        <taxon>Viridiplantae</taxon>
        <taxon>Streptophyta</taxon>
        <taxon>Embryophyta</taxon>
        <taxon>Tracheophyta</taxon>
        <taxon>Spermatophyta</taxon>
        <taxon>Magnoliopsida</taxon>
        <taxon>eudicotyledons</taxon>
        <taxon>Gunneridae</taxon>
        <taxon>Pentapetalae</taxon>
        <taxon>rosids</taxon>
        <taxon>malvids</taxon>
        <taxon>Myrtales</taxon>
        <taxon>Lythraceae</taxon>
        <taxon>Trapa</taxon>
    </lineage>
</organism>
<keyword evidence="3" id="KW-0479">Metal-binding</keyword>
<dbReference type="InterPro" id="IPR010402">
    <property type="entry name" value="CCT_domain"/>
</dbReference>
<evidence type="ECO:0000256" key="6">
    <source>
        <dbReference type="ARBA" id="ARBA00023242"/>
    </source>
</evidence>
<dbReference type="PANTHER" id="PTHR31319">
    <property type="entry name" value="ZINC FINGER PROTEIN CONSTANS-LIKE 4"/>
    <property type="match status" value="1"/>
</dbReference>
<dbReference type="AlphaFoldDB" id="A0AAN7QXW2"/>
<keyword evidence="4 7" id="KW-0863">Zinc-finger</keyword>
<dbReference type="EMBL" id="JAXQNO010000014">
    <property type="protein sequence ID" value="KAK4783889.1"/>
    <property type="molecule type" value="Genomic_DNA"/>
</dbReference>
<evidence type="ECO:0000259" key="9">
    <source>
        <dbReference type="PROSITE" id="PS50119"/>
    </source>
</evidence>
<dbReference type="Proteomes" id="UP001346149">
    <property type="component" value="Unassembled WGS sequence"/>
</dbReference>
<dbReference type="GO" id="GO:0003700">
    <property type="term" value="F:DNA-binding transcription factor activity"/>
    <property type="evidence" value="ECO:0007669"/>
    <property type="project" value="TreeGrafter"/>
</dbReference>
<comment type="similarity">
    <text evidence="2">Belongs to the CONSTANS family.</text>
</comment>
<comment type="subcellular location">
    <subcellularLocation>
        <location evidence="1 8">Nucleus</location>
    </subcellularLocation>
</comment>
<dbReference type="GO" id="GO:0008270">
    <property type="term" value="F:zinc ion binding"/>
    <property type="evidence" value="ECO:0007669"/>
    <property type="project" value="UniProtKB-KW"/>
</dbReference>
<gene>
    <name evidence="11" type="ORF">SAY86_018257</name>
</gene>
<protein>
    <recommendedName>
        <fullName evidence="13">CONSTANS-like protein</fullName>
    </recommendedName>
</protein>
<comment type="caution">
    <text evidence="11">The sequence shown here is derived from an EMBL/GenBank/DDBJ whole genome shotgun (WGS) entry which is preliminary data.</text>
</comment>
<keyword evidence="12" id="KW-1185">Reference proteome</keyword>
<feature type="domain" description="B box-type" evidence="9">
    <location>
        <begin position="5"/>
        <end position="52"/>
    </location>
</feature>
<sequence length="338" mass="36745">MGWRVSSRTCDSCKRAAAALFCRADAAFLCFCCDEEIHGANKLASRHERVFLCEVCEQAPAAVTCRADAASLCSACDADIHSANPLASRHHRIPVEPLLDPSSAHGLLKPTKTPPLLPQPPMLEAGSGAADVPSFPVVCGGGIGKPFDEFFNDPCFDFNFESPDELNGPGADGLVPVHAKPEPDLFDVLPEKYLRSVVDLDKSTKFTSFSFSQTVSSSSQDFGVVPDGSDESYQQIGGMSSGLAEAVNSPGKINIQATQLTGLDREARVLRYREKKKNRKFEKTIRYASRKAYAEARPRIKGRFAKRTEVEPQLEDSLFGARPSVFFSDADFGVVPSF</sequence>
<evidence type="ECO:0000256" key="1">
    <source>
        <dbReference type="ARBA" id="ARBA00004123"/>
    </source>
</evidence>
<dbReference type="CDD" id="cd19821">
    <property type="entry name" value="Bbox1_BBX-like"/>
    <property type="match status" value="2"/>
</dbReference>
<evidence type="ECO:0000256" key="4">
    <source>
        <dbReference type="ARBA" id="ARBA00022771"/>
    </source>
</evidence>
<dbReference type="InterPro" id="IPR045281">
    <property type="entry name" value="CONSTANS-like"/>
</dbReference>
<evidence type="ECO:0000313" key="11">
    <source>
        <dbReference type="EMBL" id="KAK4783889.1"/>
    </source>
</evidence>
<dbReference type="InterPro" id="IPR000315">
    <property type="entry name" value="Znf_B-box"/>
</dbReference>
<feature type="domain" description="B box-type" evidence="9">
    <location>
        <begin position="48"/>
        <end position="95"/>
    </location>
</feature>
<dbReference type="Pfam" id="PF00643">
    <property type="entry name" value="zf-B_box"/>
    <property type="match status" value="1"/>
</dbReference>
<evidence type="ECO:0000256" key="3">
    <source>
        <dbReference type="ARBA" id="ARBA00022723"/>
    </source>
</evidence>
<accession>A0AAN7QXW2</accession>
<evidence type="ECO:0000259" key="10">
    <source>
        <dbReference type="PROSITE" id="PS51017"/>
    </source>
</evidence>
<evidence type="ECO:0000256" key="8">
    <source>
        <dbReference type="PROSITE-ProRule" id="PRU00357"/>
    </source>
</evidence>
<reference evidence="11 12" key="1">
    <citation type="journal article" date="2023" name="Hortic Res">
        <title>Pangenome of water caltrop reveals structural variations and asymmetric subgenome divergence after allopolyploidization.</title>
        <authorList>
            <person name="Zhang X."/>
            <person name="Chen Y."/>
            <person name="Wang L."/>
            <person name="Yuan Y."/>
            <person name="Fang M."/>
            <person name="Shi L."/>
            <person name="Lu R."/>
            <person name="Comes H.P."/>
            <person name="Ma Y."/>
            <person name="Chen Y."/>
            <person name="Huang G."/>
            <person name="Zhou Y."/>
            <person name="Zheng Z."/>
            <person name="Qiu Y."/>
        </authorList>
    </citation>
    <scope>NUCLEOTIDE SEQUENCE [LARGE SCALE GENOMIC DNA]</scope>
    <source>
        <strain evidence="11">F231</strain>
    </source>
</reference>
<dbReference type="GO" id="GO:0009909">
    <property type="term" value="P:regulation of flower development"/>
    <property type="evidence" value="ECO:0007669"/>
    <property type="project" value="InterPro"/>
</dbReference>
<dbReference type="GO" id="GO:2000028">
    <property type="term" value="P:regulation of photoperiodism, flowering"/>
    <property type="evidence" value="ECO:0007669"/>
    <property type="project" value="TreeGrafter"/>
</dbReference>
<evidence type="ECO:0000313" key="12">
    <source>
        <dbReference type="Proteomes" id="UP001346149"/>
    </source>
</evidence>
<dbReference type="PROSITE" id="PS51017">
    <property type="entry name" value="CCT"/>
    <property type="match status" value="1"/>
</dbReference>
<dbReference type="InterPro" id="IPR049808">
    <property type="entry name" value="CONSTANS-like_Bbox1"/>
</dbReference>
<keyword evidence="6 8" id="KW-0539">Nucleus</keyword>
<keyword evidence="5" id="KW-0862">Zinc</keyword>
<dbReference type="Pfam" id="PF06203">
    <property type="entry name" value="CCT"/>
    <property type="match status" value="1"/>
</dbReference>
<feature type="domain" description="CCT" evidence="10">
    <location>
        <begin position="265"/>
        <end position="307"/>
    </location>
</feature>
<evidence type="ECO:0008006" key="13">
    <source>
        <dbReference type="Google" id="ProtNLM"/>
    </source>
</evidence>
<evidence type="ECO:0000256" key="2">
    <source>
        <dbReference type="ARBA" id="ARBA00010024"/>
    </source>
</evidence>
<dbReference type="SMART" id="SM00336">
    <property type="entry name" value="BBOX"/>
    <property type="match status" value="2"/>
</dbReference>
<dbReference type="PANTHER" id="PTHR31319:SF77">
    <property type="entry name" value="ZINC FINGER PROTEIN CONSTANS-LIKE 4"/>
    <property type="match status" value="1"/>
</dbReference>